<keyword evidence="1" id="KW-0472">Membrane</keyword>
<sequence length="73" mass="7627">MRLRLLLSWIFLPVFMAAAACFALWAAGSGPGDSPGRAVLVTIAAICAIIAFLAAVDLSVLVGRLRRERGAGD</sequence>
<name>A0A3M0I850_9ACTN</name>
<reference evidence="2 3" key="1">
    <citation type="submission" date="2017-11" db="EMBL/GenBank/DDBJ databases">
        <title>Draft genome of actinobacteria isolated from guarana (Paullinia cupana (Mart.) Ducke.</title>
        <authorList>
            <person name="Siqueira K.A."/>
            <person name="Liotti R.G."/>
            <person name="Mendes T.A.O."/>
            <person name="Soares M.A."/>
        </authorList>
    </citation>
    <scope>NUCLEOTIDE SEQUENCE [LARGE SCALE GENOMIC DNA]</scope>
    <source>
        <strain evidence="2 3">193</strain>
    </source>
</reference>
<organism evidence="2 3">
    <name type="scientific">Streptomyces shenzhenensis</name>
    <dbReference type="NCBI Taxonomy" id="943815"/>
    <lineage>
        <taxon>Bacteria</taxon>
        <taxon>Bacillati</taxon>
        <taxon>Actinomycetota</taxon>
        <taxon>Actinomycetes</taxon>
        <taxon>Kitasatosporales</taxon>
        <taxon>Streptomycetaceae</taxon>
        <taxon>Streptomyces</taxon>
    </lineage>
</organism>
<dbReference type="PROSITE" id="PS51257">
    <property type="entry name" value="PROKAR_LIPOPROTEIN"/>
    <property type="match status" value="1"/>
</dbReference>
<protein>
    <submittedName>
        <fullName evidence="2">Uncharacterized protein</fullName>
    </submittedName>
</protein>
<evidence type="ECO:0000256" key="1">
    <source>
        <dbReference type="SAM" id="Phobius"/>
    </source>
</evidence>
<keyword evidence="3" id="KW-1185">Reference proteome</keyword>
<accession>A0A3M0I850</accession>
<comment type="caution">
    <text evidence="2">The sequence shown here is derived from an EMBL/GenBank/DDBJ whole genome shotgun (WGS) entry which is preliminary data.</text>
</comment>
<proteinExistence type="predicted"/>
<keyword evidence="1" id="KW-1133">Transmembrane helix</keyword>
<keyword evidence="1" id="KW-0812">Transmembrane</keyword>
<dbReference type="Proteomes" id="UP000270471">
    <property type="component" value="Unassembled WGS sequence"/>
</dbReference>
<evidence type="ECO:0000313" key="3">
    <source>
        <dbReference type="Proteomes" id="UP000270471"/>
    </source>
</evidence>
<evidence type="ECO:0000313" key="2">
    <source>
        <dbReference type="EMBL" id="RMB85407.1"/>
    </source>
</evidence>
<feature type="transmembrane region" description="Helical" evidence="1">
    <location>
        <begin position="39"/>
        <end position="62"/>
    </location>
</feature>
<dbReference type="EMBL" id="PENI01000007">
    <property type="protein sequence ID" value="RMB85407.1"/>
    <property type="molecule type" value="Genomic_DNA"/>
</dbReference>
<gene>
    <name evidence="2" type="ORF">CTZ28_13705</name>
</gene>
<dbReference type="AlphaFoldDB" id="A0A3M0I850"/>